<sequence length="45" mass="5179">MGILNIDFSNISDPNEYWLLIFSSLIILASIIFTLNTESKFNKNK</sequence>
<feature type="transmembrane region" description="Helical" evidence="1">
    <location>
        <begin position="17"/>
        <end position="35"/>
    </location>
</feature>
<keyword evidence="1" id="KW-0472">Membrane</keyword>
<reference evidence="2 3" key="1">
    <citation type="journal article" date="2014" name="Genome Announc.">
        <title>Draft Genome Sequences of Marine Flavobacterium Algibacter lectus Strains SS8 and NR4.</title>
        <authorList>
            <person name="Takatani N."/>
            <person name="Nakanishi M."/>
            <person name="Meirelles P."/>
            <person name="Mino S."/>
            <person name="Suda W."/>
            <person name="Oshima K."/>
            <person name="Hattori M."/>
            <person name="Ohkuma M."/>
            <person name="Hosokawa M."/>
            <person name="Miyashita K."/>
            <person name="Thompson F.L."/>
            <person name="Niwa A."/>
            <person name="Sawabe T."/>
            <person name="Sawabe T."/>
        </authorList>
    </citation>
    <scope>NUCLEOTIDE SEQUENCE [LARGE SCALE GENOMIC DNA]</scope>
    <source>
        <strain evidence="2 3">JCM 19300</strain>
    </source>
</reference>
<dbReference type="AlphaFoldDB" id="A0A090W744"/>
<proteinExistence type="predicted"/>
<evidence type="ECO:0000313" key="3">
    <source>
        <dbReference type="Proteomes" id="UP000029644"/>
    </source>
</evidence>
<organism evidence="2 3">
    <name type="scientific">Algibacter lectus</name>
    <dbReference type="NCBI Taxonomy" id="221126"/>
    <lineage>
        <taxon>Bacteria</taxon>
        <taxon>Pseudomonadati</taxon>
        <taxon>Bacteroidota</taxon>
        <taxon>Flavobacteriia</taxon>
        <taxon>Flavobacteriales</taxon>
        <taxon>Flavobacteriaceae</taxon>
        <taxon>Algibacter</taxon>
    </lineage>
</organism>
<dbReference type="EMBL" id="BBNQ01000011">
    <property type="protein sequence ID" value="GAL63347.1"/>
    <property type="molecule type" value="Genomic_DNA"/>
</dbReference>
<keyword evidence="1" id="KW-1133">Transmembrane helix</keyword>
<comment type="caution">
    <text evidence="2">The sequence shown here is derived from an EMBL/GenBank/DDBJ whole genome shotgun (WGS) entry which is preliminary data.</text>
</comment>
<evidence type="ECO:0000313" key="2">
    <source>
        <dbReference type="EMBL" id="GAL63347.1"/>
    </source>
</evidence>
<gene>
    <name evidence="2" type="ORF">JCM19300_1693</name>
</gene>
<name>A0A090W744_9FLAO</name>
<keyword evidence="1" id="KW-0812">Transmembrane</keyword>
<dbReference type="Proteomes" id="UP000029644">
    <property type="component" value="Unassembled WGS sequence"/>
</dbReference>
<accession>A0A090W744</accession>
<protein>
    <submittedName>
        <fullName evidence="2">Uncharacterized protein</fullName>
    </submittedName>
</protein>
<evidence type="ECO:0000256" key="1">
    <source>
        <dbReference type="SAM" id="Phobius"/>
    </source>
</evidence>